<feature type="compositionally biased region" description="Low complexity" evidence="2">
    <location>
        <begin position="146"/>
        <end position="184"/>
    </location>
</feature>
<evidence type="ECO:0000259" key="3">
    <source>
        <dbReference type="SMART" id="SM00322"/>
    </source>
</evidence>
<dbReference type="GO" id="GO:0003729">
    <property type="term" value="F:mRNA binding"/>
    <property type="evidence" value="ECO:0007669"/>
    <property type="project" value="TreeGrafter"/>
</dbReference>
<keyword evidence="1" id="KW-0694">RNA-binding</keyword>
<dbReference type="RefSeq" id="XP_052130217.1">
    <property type="nucleotide sequence ID" value="XM_052274257.1"/>
</dbReference>
<evidence type="ECO:0000313" key="6">
    <source>
        <dbReference type="RefSeq" id="XP_052130220.1"/>
    </source>
</evidence>
<dbReference type="InterPro" id="IPR036612">
    <property type="entry name" value="KH_dom_type_1_sf"/>
</dbReference>
<feature type="domain" description="K Homology" evidence="3">
    <location>
        <begin position="215"/>
        <end position="313"/>
    </location>
</feature>
<organism evidence="4 6">
    <name type="scientific">Frankliniella occidentalis</name>
    <name type="common">Western flower thrips</name>
    <name type="synonym">Euthrips occidentalis</name>
    <dbReference type="NCBI Taxonomy" id="133901"/>
    <lineage>
        <taxon>Eukaryota</taxon>
        <taxon>Metazoa</taxon>
        <taxon>Ecdysozoa</taxon>
        <taxon>Arthropoda</taxon>
        <taxon>Hexapoda</taxon>
        <taxon>Insecta</taxon>
        <taxon>Pterygota</taxon>
        <taxon>Neoptera</taxon>
        <taxon>Paraneoptera</taxon>
        <taxon>Thysanoptera</taxon>
        <taxon>Terebrantia</taxon>
        <taxon>Thripoidea</taxon>
        <taxon>Thripidae</taxon>
        <taxon>Frankliniella</taxon>
    </lineage>
</organism>
<reference evidence="5 6" key="1">
    <citation type="submission" date="2025-04" db="UniProtKB">
        <authorList>
            <consortium name="RefSeq"/>
        </authorList>
    </citation>
    <scope>IDENTIFICATION</scope>
    <source>
        <tissue evidence="5 6">Whole organism</tissue>
    </source>
</reference>
<sequence>MFVTMTFVQSTVVLYMLLIEGRLIDLWLAGSALHLLQLYAQFAACQQVKVSRGLDDPLDALDPLDLLPSPPAMDREVPAQDHSHHMQHHGVLSPHLSTNDHSDKLMPNENNNTSLKNNNSSNNNHNAQIKTSMKNGHSNVSAHCQGSNLTSNNNSKTSNGTNGTCNSSSSSCSSSTSSTSSGNSKRFCNGGSAAGLGSILPEQRRLVDVTRDKPVKVTVRVVVPTRDHPKFNFVGKLLGPQGNSLKRLQEETMTKMAILGRGSMRDRQKEEELRLSGDPKFCHLQLELHVEVTALAPPAEAHARIALALAEVRRFLVPDFNDDIRQEQMWELHVLKSSRDHLKHLAGPAGPGASPQEDAVAAAAAGLGPLPDPACLEPSVAPGALAAGPLAPGPSRGLHSPIGPDVAARLFCARTAAAGAGRKRPYIAMSPTKRTVLSILARARAAQAKDMIGAH</sequence>
<protein>
    <submittedName>
        <fullName evidence="5">Uncharacterized protein LOC113208117 isoform X1</fullName>
    </submittedName>
    <submittedName>
        <fullName evidence="6">Uncharacterized protein LOC113208117 isoform X2</fullName>
    </submittedName>
</protein>
<feature type="compositionally biased region" description="Basic and acidic residues" evidence="2">
    <location>
        <begin position="73"/>
        <end position="84"/>
    </location>
</feature>
<evidence type="ECO:0000256" key="2">
    <source>
        <dbReference type="SAM" id="MobiDB-lite"/>
    </source>
</evidence>
<feature type="region of interest" description="Disordered" evidence="2">
    <location>
        <begin position="61"/>
        <end position="185"/>
    </location>
</feature>
<dbReference type="PANTHER" id="PTHR11208:SF140">
    <property type="entry name" value="GH05812P-RELATED"/>
    <property type="match status" value="1"/>
</dbReference>
<feature type="compositionally biased region" description="Low complexity" evidence="2">
    <location>
        <begin position="108"/>
        <end position="126"/>
    </location>
</feature>
<keyword evidence="4" id="KW-1185">Reference proteome</keyword>
<dbReference type="SMART" id="SM00322">
    <property type="entry name" value="KH"/>
    <property type="match status" value="1"/>
</dbReference>
<dbReference type="Gene3D" id="3.30.1370.10">
    <property type="entry name" value="K Homology domain, type 1"/>
    <property type="match status" value="1"/>
</dbReference>
<dbReference type="GO" id="GO:0000381">
    <property type="term" value="P:regulation of alternative mRNA splicing, via spliceosome"/>
    <property type="evidence" value="ECO:0007669"/>
    <property type="project" value="TreeGrafter"/>
</dbReference>
<dbReference type="InterPro" id="IPR045071">
    <property type="entry name" value="BBP-like"/>
</dbReference>
<accession>A0A9C6X6R6</accession>
<dbReference type="PANTHER" id="PTHR11208">
    <property type="entry name" value="RNA-BINDING PROTEIN RELATED"/>
    <property type="match status" value="1"/>
</dbReference>
<dbReference type="GeneID" id="113208117"/>
<dbReference type="GO" id="GO:0005634">
    <property type="term" value="C:nucleus"/>
    <property type="evidence" value="ECO:0007669"/>
    <property type="project" value="TreeGrafter"/>
</dbReference>
<dbReference type="InterPro" id="IPR004087">
    <property type="entry name" value="KH_dom"/>
</dbReference>
<dbReference type="KEGG" id="foc:113208117"/>
<dbReference type="AlphaFoldDB" id="A0A9C6X6R6"/>
<dbReference type="OrthoDB" id="6777263at2759"/>
<dbReference type="Proteomes" id="UP000504606">
    <property type="component" value="Unplaced"/>
</dbReference>
<dbReference type="CDD" id="cd22384">
    <property type="entry name" value="KH-I_KHDRBS"/>
    <property type="match status" value="1"/>
</dbReference>
<gene>
    <name evidence="5 6" type="primary">LOC113208117</name>
</gene>
<evidence type="ECO:0000313" key="4">
    <source>
        <dbReference type="Proteomes" id="UP000504606"/>
    </source>
</evidence>
<dbReference type="InterPro" id="IPR055256">
    <property type="entry name" value="KH_1_KHDC4/BBP-like"/>
</dbReference>
<feature type="compositionally biased region" description="Polar residues" evidence="2">
    <location>
        <begin position="127"/>
        <end position="145"/>
    </location>
</feature>
<dbReference type="Pfam" id="PF22675">
    <property type="entry name" value="KH-I_KHDC4-BBP"/>
    <property type="match status" value="1"/>
</dbReference>
<dbReference type="RefSeq" id="XP_052130220.1">
    <property type="nucleotide sequence ID" value="XM_052274260.1"/>
</dbReference>
<proteinExistence type="predicted"/>
<evidence type="ECO:0000256" key="1">
    <source>
        <dbReference type="ARBA" id="ARBA00022884"/>
    </source>
</evidence>
<dbReference type="SUPFAM" id="SSF54791">
    <property type="entry name" value="Eukaryotic type KH-domain (KH-domain type I)"/>
    <property type="match status" value="1"/>
</dbReference>
<name>A0A9C6X6R6_FRAOC</name>
<evidence type="ECO:0000313" key="5">
    <source>
        <dbReference type="RefSeq" id="XP_052130217.1"/>
    </source>
</evidence>